<dbReference type="EC" id="2.4.2.21" evidence="4 11"/>
<reference evidence="13 14" key="1">
    <citation type="submission" date="2020-07" db="EMBL/GenBank/DDBJ databases">
        <title>Sequencing the genomes of 1000 actinobacteria strains.</title>
        <authorList>
            <person name="Klenk H.-P."/>
        </authorList>
    </citation>
    <scope>NUCLEOTIDE SEQUENCE [LARGE SCALE GENOMIC DNA]</scope>
    <source>
        <strain evidence="13 14">DSM 18448</strain>
    </source>
</reference>
<dbReference type="SUPFAM" id="SSF52540">
    <property type="entry name" value="P-loop containing nucleoside triphosphate hydrolases"/>
    <property type="match status" value="1"/>
</dbReference>
<feature type="active site" description="Proton acceptor" evidence="11">
    <location>
        <position position="350"/>
    </location>
</feature>
<feature type="region of interest" description="Disordered" evidence="12">
    <location>
        <begin position="1"/>
        <end position="49"/>
    </location>
</feature>
<dbReference type="Proteomes" id="UP000579605">
    <property type="component" value="Unassembled WGS sequence"/>
</dbReference>
<dbReference type="AlphaFoldDB" id="A0A852ZFI2"/>
<dbReference type="InterPro" id="IPR003203">
    <property type="entry name" value="CobU/CobP"/>
</dbReference>
<comment type="similarity">
    <text evidence="3 11">Belongs to the CobT family.</text>
</comment>
<dbReference type="NCBIfam" id="NF000996">
    <property type="entry name" value="PRK00105.1"/>
    <property type="match status" value="1"/>
</dbReference>
<dbReference type="InterPro" id="IPR027417">
    <property type="entry name" value="P-loop_NTPase"/>
</dbReference>
<dbReference type="PANTHER" id="PTHR43463">
    <property type="entry name" value="NICOTINATE-NUCLEOTIDE--DIMETHYLBENZIMIDAZOLE PHOSPHORIBOSYLTRANSFERASE"/>
    <property type="match status" value="1"/>
</dbReference>
<dbReference type="UniPathway" id="UPA00061">
    <property type="reaction ID" value="UER00516"/>
</dbReference>
<dbReference type="SUPFAM" id="SSF52733">
    <property type="entry name" value="Nicotinate mononucleotide:5,6-dimethylbenzimidazole phosphoribosyltransferase (CobT)"/>
    <property type="match status" value="1"/>
</dbReference>
<evidence type="ECO:0000256" key="10">
    <source>
        <dbReference type="ARBA" id="ARBA00047340"/>
    </source>
</evidence>
<dbReference type="UniPathway" id="UPA00148">
    <property type="reaction ID" value="UER00236"/>
</dbReference>
<dbReference type="Pfam" id="PF02283">
    <property type="entry name" value="CobU"/>
    <property type="match status" value="1"/>
</dbReference>
<evidence type="ECO:0000256" key="8">
    <source>
        <dbReference type="ARBA" id="ARBA00022679"/>
    </source>
</evidence>
<comment type="pathway">
    <text evidence="2 11">Nucleoside biosynthesis; alpha-ribazole biosynthesis; alpha-ribazole from 5,6-dimethylbenzimidazole: step 1/2.</text>
</comment>
<keyword evidence="14" id="KW-1185">Reference proteome</keyword>
<dbReference type="FunFam" id="3.40.50.10210:FF:000001">
    <property type="entry name" value="Nicotinate-nucleotide--dimethylbenzimidazole phosphoribosyltransferase"/>
    <property type="match status" value="1"/>
</dbReference>
<dbReference type="Gene3D" id="3.40.50.10210">
    <property type="match status" value="1"/>
</dbReference>
<evidence type="ECO:0000256" key="9">
    <source>
        <dbReference type="ARBA" id="ARBA00030686"/>
    </source>
</evidence>
<dbReference type="HAMAP" id="MF_00230">
    <property type="entry name" value="CobT"/>
    <property type="match status" value="1"/>
</dbReference>
<evidence type="ECO:0000256" key="6">
    <source>
        <dbReference type="ARBA" id="ARBA00022573"/>
    </source>
</evidence>
<dbReference type="CDD" id="cd00544">
    <property type="entry name" value="CobU"/>
    <property type="match status" value="1"/>
</dbReference>
<comment type="function">
    <text evidence="1 11">Catalyzes the synthesis of alpha-ribazole-5'-phosphate from nicotinate mononucleotide (NAMN) and 5,6-dimethylbenzimidazole (DMB).</text>
</comment>
<evidence type="ECO:0000256" key="1">
    <source>
        <dbReference type="ARBA" id="ARBA00002197"/>
    </source>
</evidence>
<dbReference type="CDD" id="cd02439">
    <property type="entry name" value="DMB-PRT_CobT"/>
    <property type="match status" value="1"/>
</dbReference>
<dbReference type="GO" id="GO:0000166">
    <property type="term" value="F:nucleotide binding"/>
    <property type="evidence" value="ECO:0007669"/>
    <property type="project" value="InterPro"/>
</dbReference>
<evidence type="ECO:0000256" key="12">
    <source>
        <dbReference type="SAM" id="MobiDB-lite"/>
    </source>
</evidence>
<evidence type="ECO:0000256" key="11">
    <source>
        <dbReference type="HAMAP-Rule" id="MF_00230"/>
    </source>
</evidence>
<dbReference type="InterPro" id="IPR023195">
    <property type="entry name" value="Nict_dMeBzImd_PRibTrfase_N"/>
</dbReference>
<proteinExistence type="inferred from homology"/>
<keyword evidence="8 11" id="KW-0808">Transferase</keyword>
<comment type="catalytic activity">
    <reaction evidence="10 11">
        <text>5,6-dimethylbenzimidazole + nicotinate beta-D-ribonucleotide = alpha-ribazole 5'-phosphate + nicotinate + H(+)</text>
        <dbReference type="Rhea" id="RHEA:11196"/>
        <dbReference type="ChEBI" id="CHEBI:15378"/>
        <dbReference type="ChEBI" id="CHEBI:15890"/>
        <dbReference type="ChEBI" id="CHEBI:32544"/>
        <dbReference type="ChEBI" id="CHEBI:57502"/>
        <dbReference type="ChEBI" id="CHEBI:57918"/>
        <dbReference type="EC" id="2.4.2.21"/>
    </reaction>
</comment>
<feature type="compositionally biased region" description="Polar residues" evidence="12">
    <location>
        <begin position="1"/>
        <end position="27"/>
    </location>
</feature>
<dbReference type="InterPro" id="IPR017846">
    <property type="entry name" value="Nict_dMeBzImd_PRibTrfase_bact"/>
</dbReference>
<dbReference type="PANTHER" id="PTHR43463:SF1">
    <property type="entry name" value="NICOTINATE-NUCLEOTIDE--DIMETHYLBENZIMIDAZOLE PHOSPHORIBOSYLTRANSFERASE"/>
    <property type="match status" value="1"/>
</dbReference>
<evidence type="ECO:0000256" key="4">
    <source>
        <dbReference type="ARBA" id="ARBA00011991"/>
    </source>
</evidence>
<comment type="caution">
    <text evidence="13">The sequence shown here is derived from an EMBL/GenBank/DDBJ whole genome shotgun (WGS) entry which is preliminary data.</text>
</comment>
<keyword evidence="6 11" id="KW-0169">Cobalamin biosynthesis</keyword>
<evidence type="ECO:0000256" key="3">
    <source>
        <dbReference type="ARBA" id="ARBA00007110"/>
    </source>
</evidence>
<dbReference type="NCBIfam" id="TIGR03160">
    <property type="entry name" value="cobT_DBIPRT"/>
    <property type="match status" value="1"/>
</dbReference>
<dbReference type="Gene3D" id="1.10.1610.10">
    <property type="match status" value="1"/>
</dbReference>
<keyword evidence="7 11" id="KW-0328">Glycosyltransferase</keyword>
<dbReference type="EMBL" id="JACBZH010000001">
    <property type="protein sequence ID" value="NYH91931.1"/>
    <property type="molecule type" value="Genomic_DNA"/>
</dbReference>
<dbReference type="GO" id="GO:0043752">
    <property type="term" value="F:adenosylcobinamide kinase activity"/>
    <property type="evidence" value="ECO:0007669"/>
    <property type="project" value="InterPro"/>
</dbReference>
<evidence type="ECO:0000313" key="14">
    <source>
        <dbReference type="Proteomes" id="UP000579605"/>
    </source>
</evidence>
<dbReference type="GO" id="GO:0009236">
    <property type="term" value="P:cobalamin biosynthetic process"/>
    <property type="evidence" value="ECO:0007669"/>
    <property type="project" value="UniProtKB-UniRule"/>
</dbReference>
<organism evidence="13 14">
    <name type="scientific">Actinopolymorpha rutila</name>
    <dbReference type="NCBI Taxonomy" id="446787"/>
    <lineage>
        <taxon>Bacteria</taxon>
        <taxon>Bacillati</taxon>
        <taxon>Actinomycetota</taxon>
        <taxon>Actinomycetes</taxon>
        <taxon>Propionibacteriales</taxon>
        <taxon>Actinopolymorphaceae</taxon>
        <taxon>Actinopolymorpha</taxon>
    </lineage>
</organism>
<name>A0A852ZFI2_9ACTN</name>
<evidence type="ECO:0000313" key="13">
    <source>
        <dbReference type="EMBL" id="NYH91931.1"/>
    </source>
</evidence>
<evidence type="ECO:0000256" key="2">
    <source>
        <dbReference type="ARBA" id="ARBA00005049"/>
    </source>
</evidence>
<dbReference type="GO" id="GO:0008939">
    <property type="term" value="F:nicotinate-nucleotide-dimethylbenzimidazole phosphoribosyltransferase activity"/>
    <property type="evidence" value="ECO:0007669"/>
    <property type="project" value="UniProtKB-UniRule"/>
</dbReference>
<dbReference type="RefSeq" id="WP_425546719.1">
    <property type="nucleotide sequence ID" value="NZ_BAAARR010000001.1"/>
</dbReference>
<evidence type="ECO:0000256" key="7">
    <source>
        <dbReference type="ARBA" id="ARBA00022676"/>
    </source>
</evidence>
<feature type="region of interest" description="Disordered" evidence="12">
    <location>
        <begin position="412"/>
        <end position="441"/>
    </location>
</feature>
<dbReference type="Gene3D" id="3.40.50.300">
    <property type="entry name" value="P-loop containing nucleotide triphosphate hydrolases"/>
    <property type="match status" value="1"/>
</dbReference>
<dbReference type="Pfam" id="PF02277">
    <property type="entry name" value="DBI_PRT"/>
    <property type="match status" value="1"/>
</dbReference>
<dbReference type="InterPro" id="IPR003200">
    <property type="entry name" value="Nict_dMeBzImd_PRibTrfase"/>
</dbReference>
<evidence type="ECO:0000256" key="5">
    <source>
        <dbReference type="ARBA" id="ARBA00015486"/>
    </source>
</evidence>
<sequence length="604" mass="61044">MAAVNSADSSNPDDPIGSASSDSSANPGGTAGSLLSRTLRAVRPPDADAVARARARQDALAKPRGALGAVEDLGAQLAGLAGTCPPPLPEPAGLAVFAGDHGVHRQGVSPWPQEITAAMVSTFLSGGAVVNALARQAGAWVLVVDVGVEADLPPAPGLLDRKVRAGTDDLSERPAMSRDEAVAAVEVGIEVAADLVARGCRCLLTGDMGIANTTPAAALVAAFTGGTPEQVTGRGTGIDDATWATKVAVVGRALELHRPDPADPLGVLAALGGLEHAATVGFLLGAAAARVPVVLDGIAAGAAALVARALAPEAVGAFVAGHVSAEPAARRALTALGLRPVLDLDLRLGEGSGAVLALPVVRAAAVVLTEVATLDEVAAGGAAGQGARRPRRILVLGGARSGKSTTAERLAGQAAQVGPDGQAGPVTYLATGPRPTADDPEWAERVRTHRERRPPYWTTVETADLVAHLKADDPGRTEGTESTESPDSTEPLLIDCLSTWLTRVMDEAGCFGTEHHSPGAPPGGTDNVRDPAAVLAAEVDALVAAWESTNRTVVAVSNEVGGGVVPATTSGRLFRDELGVLNARIAAASDEVWLLTAGIPQRLR</sequence>
<accession>A0A852ZFI2</accession>
<dbReference type="InterPro" id="IPR036087">
    <property type="entry name" value="Nict_dMeBzImd_PRibTrfase_sf"/>
</dbReference>
<protein>
    <recommendedName>
        <fullName evidence="5 11">Nicotinate-nucleotide--dimethylbenzimidazole phosphoribosyltransferase</fullName>
        <shortName evidence="11">NN:DBI PRT</shortName>
        <ecNumber evidence="4 11">2.4.2.21</ecNumber>
    </recommendedName>
    <alternativeName>
        <fullName evidence="9 11">N(1)-alpha-phosphoribosyltransferase</fullName>
    </alternativeName>
</protein>
<gene>
    <name evidence="11" type="primary">cobT</name>
    <name evidence="13" type="ORF">F4554_004569</name>
</gene>